<accession>A0A0E9V1Y3</accession>
<organism evidence="1">
    <name type="scientific">Anguilla anguilla</name>
    <name type="common">European freshwater eel</name>
    <name type="synonym">Muraena anguilla</name>
    <dbReference type="NCBI Taxonomy" id="7936"/>
    <lineage>
        <taxon>Eukaryota</taxon>
        <taxon>Metazoa</taxon>
        <taxon>Chordata</taxon>
        <taxon>Craniata</taxon>
        <taxon>Vertebrata</taxon>
        <taxon>Euteleostomi</taxon>
        <taxon>Actinopterygii</taxon>
        <taxon>Neopterygii</taxon>
        <taxon>Teleostei</taxon>
        <taxon>Anguilliformes</taxon>
        <taxon>Anguillidae</taxon>
        <taxon>Anguilla</taxon>
    </lineage>
</organism>
<protein>
    <submittedName>
        <fullName evidence="1">Uncharacterized protein</fullName>
    </submittedName>
</protein>
<reference evidence="1" key="1">
    <citation type="submission" date="2014-11" db="EMBL/GenBank/DDBJ databases">
        <authorList>
            <person name="Amaro Gonzalez C."/>
        </authorList>
    </citation>
    <scope>NUCLEOTIDE SEQUENCE</scope>
</reference>
<sequence length="16" mass="1998">MLFMINIKTLIQQELY</sequence>
<dbReference type="EMBL" id="GBXM01036423">
    <property type="protein sequence ID" value="JAH72154.1"/>
    <property type="molecule type" value="Transcribed_RNA"/>
</dbReference>
<evidence type="ECO:0000313" key="1">
    <source>
        <dbReference type="EMBL" id="JAH72154.1"/>
    </source>
</evidence>
<dbReference type="AlphaFoldDB" id="A0A0E9V1Y3"/>
<reference evidence="1" key="2">
    <citation type="journal article" date="2015" name="Fish Shellfish Immunol.">
        <title>Early steps in the European eel (Anguilla anguilla)-Vibrio vulnificus interaction in the gills: Role of the RtxA13 toxin.</title>
        <authorList>
            <person name="Callol A."/>
            <person name="Pajuelo D."/>
            <person name="Ebbesson L."/>
            <person name="Teles M."/>
            <person name="MacKenzie S."/>
            <person name="Amaro C."/>
        </authorList>
    </citation>
    <scope>NUCLEOTIDE SEQUENCE</scope>
</reference>
<name>A0A0E9V1Y3_ANGAN</name>
<proteinExistence type="predicted"/>